<accession>A0ABW3TBI7</accession>
<sequence>MSDTSAPTYPGGFAAILTQMEGRRDPFTYEDGEALPPLDVDLAPLKLARVDGRALSVEGSKSTYARKLRELSQEFDGLPALMLLHGLLIAHLRRRTAPDHAGPLFLRLWAEESDWLLQRLDARWLVSAITTFGDHGATETQRRLGQSISVMFAMMKLYETERVYSGADPTRPFDWSKRKIPPLAMQMDAYALAAGGLDVNMLGRLWQDSDGDPVIAPLARHLLDLLIADDRTVFRRLRLMRQHREKAQKAEGIRPRRGHAAPSAHIPVPARAVARDPDTLRWGTVSLVKAPLARIAGFAAHHLDMGAHRLHIHLDEPHPEAAAFLSRHPGIEVTTCDATWWSGQKKPRMKAHQLRQAWVATQTYHRTDLDFLAHVDVDEFILSATALTPALANLPADIAAVHLPPAELLAGTTDRFKLTPHHAGQEKAVLEDIYPNFGGHLRGGFISHREGKLIVRCGIPGTRLGLHALLLNGHPASNRLALPDVILGHAHAPDWDTFQQHLAFRMTQGSYRKTDDEVLGLRDILELLRDEEGEAGLRSFFTEVCEGTDRLMQALDAHGMLVRAPLDLDQKIKRVFGAIPKG</sequence>
<comment type="caution">
    <text evidence="1">The sequence shown here is derived from an EMBL/GenBank/DDBJ whole genome shotgun (WGS) entry which is preliminary data.</text>
</comment>
<proteinExistence type="predicted"/>
<gene>
    <name evidence="1" type="ORF">ACFQ3C_02890</name>
</gene>
<dbReference type="Proteomes" id="UP001597151">
    <property type="component" value="Unassembled WGS sequence"/>
</dbReference>
<dbReference type="EMBL" id="JBHTKR010000001">
    <property type="protein sequence ID" value="MFD1193616.1"/>
    <property type="molecule type" value="Genomic_DNA"/>
</dbReference>
<keyword evidence="2" id="KW-1185">Reference proteome</keyword>
<protein>
    <submittedName>
        <fullName evidence="1">Glycosyltransferase family 2 protein</fullName>
    </submittedName>
</protein>
<dbReference type="RefSeq" id="WP_380788923.1">
    <property type="nucleotide sequence ID" value="NZ_JBHTKR010000001.1"/>
</dbReference>
<evidence type="ECO:0000313" key="1">
    <source>
        <dbReference type="EMBL" id="MFD1193616.1"/>
    </source>
</evidence>
<dbReference type="Pfam" id="PF13704">
    <property type="entry name" value="Glyco_tranf_2_4"/>
    <property type="match status" value="1"/>
</dbReference>
<name>A0ABW3TBI7_9RHOB</name>
<evidence type="ECO:0000313" key="2">
    <source>
        <dbReference type="Proteomes" id="UP001597151"/>
    </source>
</evidence>
<reference evidence="2" key="1">
    <citation type="journal article" date="2019" name="Int. J. Syst. Evol. Microbiol.">
        <title>The Global Catalogue of Microorganisms (GCM) 10K type strain sequencing project: providing services to taxonomists for standard genome sequencing and annotation.</title>
        <authorList>
            <consortium name="The Broad Institute Genomics Platform"/>
            <consortium name="The Broad Institute Genome Sequencing Center for Infectious Disease"/>
            <person name="Wu L."/>
            <person name="Ma J."/>
        </authorList>
    </citation>
    <scope>NUCLEOTIDE SEQUENCE [LARGE SCALE GENOMIC DNA]</scope>
    <source>
        <strain evidence="2">CCUG 55328</strain>
    </source>
</reference>
<organism evidence="1 2">
    <name type="scientific">Seohaeicola saemankumensis</name>
    <dbReference type="NCBI Taxonomy" id="481181"/>
    <lineage>
        <taxon>Bacteria</taxon>
        <taxon>Pseudomonadati</taxon>
        <taxon>Pseudomonadota</taxon>
        <taxon>Alphaproteobacteria</taxon>
        <taxon>Rhodobacterales</taxon>
        <taxon>Roseobacteraceae</taxon>
        <taxon>Seohaeicola</taxon>
    </lineage>
</organism>